<dbReference type="InterPro" id="IPR050491">
    <property type="entry name" value="AmpC-like"/>
</dbReference>
<proteinExistence type="predicted"/>
<dbReference type="Proteomes" id="UP000606730">
    <property type="component" value="Unassembled WGS sequence"/>
</dbReference>
<dbReference type="Gene3D" id="3.40.710.10">
    <property type="entry name" value="DD-peptidase/beta-lactamase superfamily"/>
    <property type="match status" value="1"/>
</dbReference>
<evidence type="ECO:0000313" key="2">
    <source>
        <dbReference type="EMBL" id="GGE46683.1"/>
    </source>
</evidence>
<dbReference type="InterPro" id="IPR001466">
    <property type="entry name" value="Beta-lactam-related"/>
</dbReference>
<dbReference type="PANTHER" id="PTHR46825">
    <property type="entry name" value="D-ALANYL-D-ALANINE-CARBOXYPEPTIDASE/ENDOPEPTIDASE AMPH"/>
    <property type="match status" value="1"/>
</dbReference>
<reference evidence="2" key="2">
    <citation type="submission" date="2020-09" db="EMBL/GenBank/DDBJ databases">
        <authorList>
            <person name="Sun Q."/>
            <person name="Zhou Y."/>
        </authorList>
    </citation>
    <scope>NUCLEOTIDE SEQUENCE</scope>
    <source>
        <strain evidence="2">CGMCC 1.16012</strain>
    </source>
</reference>
<comment type="caution">
    <text evidence="2">The sequence shown here is derived from an EMBL/GenBank/DDBJ whole genome shotgun (WGS) entry which is preliminary data.</text>
</comment>
<dbReference type="AlphaFoldDB" id="A0A917EK97"/>
<reference evidence="2" key="1">
    <citation type="journal article" date="2014" name="Int. J. Syst. Evol. Microbiol.">
        <title>Complete genome sequence of Corynebacterium casei LMG S-19264T (=DSM 44701T), isolated from a smear-ripened cheese.</title>
        <authorList>
            <consortium name="US DOE Joint Genome Institute (JGI-PGF)"/>
            <person name="Walter F."/>
            <person name="Albersmeier A."/>
            <person name="Kalinowski J."/>
            <person name="Ruckert C."/>
        </authorList>
    </citation>
    <scope>NUCLEOTIDE SEQUENCE</scope>
    <source>
        <strain evidence="2">CGMCC 1.16012</strain>
    </source>
</reference>
<dbReference type="EMBL" id="BMKN01000001">
    <property type="protein sequence ID" value="GGE46683.1"/>
    <property type="molecule type" value="Genomic_DNA"/>
</dbReference>
<dbReference type="OrthoDB" id="5377981at2"/>
<sequence length="345" mass="37152">MSKARHTRLVLAAAILIAAGGLSLWYMRFEKTTDTVTELLETYDIPGAVLAVGQPGAPIEVQAFGHRDWARTEPMLADDRLRLASLSKPVTAAAIHVLIQRGELTHETSAMTIARPDGDIADPRAEAVTIGQLLRHRAGFDRDASGHPFLEPRPQDSGPLTNCAPILADALEQGLDFAPGTVYAYSNVGYCWLEQVIEGVTGQDYETAVKSLLPELQGFSLEPSTITAHPNLRSEEPVYPNLDPRIIGAAGGWISDAASYAAFLRDAPAGRAADCPATEPSCYGDGWRHWPDGEISHYGTMPGAFSVALRFSDGAVVVGLFNARPMDDLALFDDFKRLATAQIGQ</sequence>
<dbReference type="RefSeq" id="WP_095595877.1">
    <property type="nucleotide sequence ID" value="NZ_BMKN01000001.1"/>
</dbReference>
<organism evidence="2 3">
    <name type="scientific">Actibacterium pelagium</name>
    <dbReference type="NCBI Taxonomy" id="2029103"/>
    <lineage>
        <taxon>Bacteria</taxon>
        <taxon>Pseudomonadati</taxon>
        <taxon>Pseudomonadota</taxon>
        <taxon>Alphaproteobacteria</taxon>
        <taxon>Rhodobacterales</taxon>
        <taxon>Roseobacteraceae</taxon>
        <taxon>Actibacterium</taxon>
    </lineage>
</organism>
<name>A0A917EK97_9RHOB</name>
<dbReference type="PANTHER" id="PTHR46825:SF9">
    <property type="entry name" value="BETA-LACTAMASE-RELATED DOMAIN-CONTAINING PROTEIN"/>
    <property type="match status" value="1"/>
</dbReference>
<dbReference type="SUPFAM" id="SSF56601">
    <property type="entry name" value="beta-lactamase/transpeptidase-like"/>
    <property type="match status" value="1"/>
</dbReference>
<keyword evidence="3" id="KW-1185">Reference proteome</keyword>
<accession>A0A917EK97</accession>
<dbReference type="Pfam" id="PF00144">
    <property type="entry name" value="Beta-lactamase"/>
    <property type="match status" value="1"/>
</dbReference>
<protein>
    <recommendedName>
        <fullName evidence="1">Beta-lactamase-related domain-containing protein</fullName>
    </recommendedName>
</protein>
<feature type="domain" description="Beta-lactamase-related" evidence="1">
    <location>
        <begin position="34"/>
        <end position="332"/>
    </location>
</feature>
<gene>
    <name evidence="2" type="ORF">GCM10011517_13010</name>
</gene>
<evidence type="ECO:0000259" key="1">
    <source>
        <dbReference type="Pfam" id="PF00144"/>
    </source>
</evidence>
<evidence type="ECO:0000313" key="3">
    <source>
        <dbReference type="Proteomes" id="UP000606730"/>
    </source>
</evidence>
<dbReference type="InterPro" id="IPR012338">
    <property type="entry name" value="Beta-lactam/transpept-like"/>
</dbReference>